<gene>
    <name evidence="1" type="ORF">SPIL2461_LOCUS498</name>
</gene>
<evidence type="ECO:0000313" key="1">
    <source>
        <dbReference type="EMBL" id="CAE7160517.1"/>
    </source>
</evidence>
<dbReference type="OrthoDB" id="200924at2759"/>
<comment type="caution">
    <text evidence="1">The sequence shown here is derived from an EMBL/GenBank/DDBJ whole genome shotgun (WGS) entry which is preliminary data.</text>
</comment>
<feature type="non-terminal residue" evidence="1">
    <location>
        <position position="1"/>
    </location>
</feature>
<evidence type="ECO:0000313" key="2">
    <source>
        <dbReference type="Proteomes" id="UP000649617"/>
    </source>
</evidence>
<sequence length="83" mass="8991">YDAPPAPNQPSRQFRVTHTRVTDKAGNARWGAPVAVMKNKRAVLDLYAGRSIPTSGPRFDLRVALSTEAPVHTGTMPTPASHQ</sequence>
<proteinExistence type="predicted"/>
<feature type="non-terminal residue" evidence="1">
    <location>
        <position position="83"/>
    </location>
</feature>
<protein>
    <submittedName>
        <fullName evidence="1">Uncharacterized protein</fullName>
    </submittedName>
</protein>
<reference evidence="1" key="1">
    <citation type="submission" date="2021-02" db="EMBL/GenBank/DDBJ databases">
        <authorList>
            <person name="Dougan E. K."/>
            <person name="Rhodes N."/>
            <person name="Thang M."/>
            <person name="Chan C."/>
        </authorList>
    </citation>
    <scope>NUCLEOTIDE SEQUENCE</scope>
</reference>
<dbReference type="EMBL" id="CAJNIZ010000373">
    <property type="protein sequence ID" value="CAE7160517.1"/>
    <property type="molecule type" value="Genomic_DNA"/>
</dbReference>
<organism evidence="1 2">
    <name type="scientific">Symbiodinium pilosum</name>
    <name type="common">Dinoflagellate</name>
    <dbReference type="NCBI Taxonomy" id="2952"/>
    <lineage>
        <taxon>Eukaryota</taxon>
        <taxon>Sar</taxon>
        <taxon>Alveolata</taxon>
        <taxon>Dinophyceae</taxon>
        <taxon>Suessiales</taxon>
        <taxon>Symbiodiniaceae</taxon>
        <taxon>Symbiodinium</taxon>
    </lineage>
</organism>
<accession>A0A812ITJ5</accession>
<dbReference type="Proteomes" id="UP000649617">
    <property type="component" value="Unassembled WGS sequence"/>
</dbReference>
<keyword evidence="2" id="KW-1185">Reference proteome</keyword>
<name>A0A812ITJ5_SYMPI</name>
<dbReference type="AlphaFoldDB" id="A0A812ITJ5"/>